<keyword evidence="7 10" id="KW-0067">ATP-binding</keyword>
<dbReference type="EC" id="6.1.1.16" evidence="10"/>
<evidence type="ECO:0000259" key="11">
    <source>
        <dbReference type="Pfam" id="PF01406"/>
    </source>
</evidence>
<dbReference type="Gene3D" id="1.20.120.1910">
    <property type="entry name" value="Cysteine-tRNA ligase, C-terminal anti-codon recognition domain"/>
    <property type="match status" value="1"/>
</dbReference>
<dbReference type="Proteomes" id="UP001431010">
    <property type="component" value="Chromosome"/>
</dbReference>
<dbReference type="Gene3D" id="3.40.50.620">
    <property type="entry name" value="HUPs"/>
    <property type="match status" value="1"/>
</dbReference>
<evidence type="ECO:0000256" key="4">
    <source>
        <dbReference type="ARBA" id="ARBA00022723"/>
    </source>
</evidence>
<dbReference type="PANTHER" id="PTHR10890:SF3">
    <property type="entry name" value="CYSTEINE--TRNA LIGASE, CYTOPLASMIC"/>
    <property type="match status" value="1"/>
</dbReference>
<comment type="cofactor">
    <cofactor evidence="10">
        <name>Zn(2+)</name>
        <dbReference type="ChEBI" id="CHEBI:29105"/>
    </cofactor>
    <text evidence="10">Binds 1 zinc ion per subunit.</text>
</comment>
<dbReference type="InterPro" id="IPR056411">
    <property type="entry name" value="CysS_C"/>
</dbReference>
<dbReference type="HAMAP" id="MF_00041">
    <property type="entry name" value="Cys_tRNA_synth"/>
    <property type="match status" value="1"/>
</dbReference>
<dbReference type="Pfam" id="PF23493">
    <property type="entry name" value="CysS_C"/>
    <property type="match status" value="1"/>
</dbReference>
<keyword evidence="4 10" id="KW-0479">Metal-binding</keyword>
<evidence type="ECO:0000313" key="14">
    <source>
        <dbReference type="Proteomes" id="UP001431010"/>
    </source>
</evidence>
<dbReference type="PRINTS" id="PR00983">
    <property type="entry name" value="TRNASYNTHCYS"/>
</dbReference>
<feature type="binding site" evidence="10">
    <location>
        <position position="29"/>
    </location>
    <ligand>
        <name>Zn(2+)</name>
        <dbReference type="ChEBI" id="CHEBI:29105"/>
    </ligand>
</feature>
<dbReference type="InterPro" id="IPR032678">
    <property type="entry name" value="tRNA-synt_1_cat_dom"/>
</dbReference>
<evidence type="ECO:0000256" key="7">
    <source>
        <dbReference type="ARBA" id="ARBA00022840"/>
    </source>
</evidence>
<feature type="binding site" evidence="10">
    <location>
        <position position="285"/>
    </location>
    <ligand>
        <name>ATP</name>
        <dbReference type="ChEBI" id="CHEBI:30616"/>
    </ligand>
</feature>
<keyword evidence="6 10" id="KW-0862">Zinc</keyword>
<dbReference type="CDD" id="cd00672">
    <property type="entry name" value="CysRS_core"/>
    <property type="match status" value="1"/>
</dbReference>
<dbReference type="InterPro" id="IPR015803">
    <property type="entry name" value="Cys-tRNA-ligase"/>
</dbReference>
<evidence type="ECO:0000256" key="6">
    <source>
        <dbReference type="ARBA" id="ARBA00022833"/>
    </source>
</evidence>
<feature type="binding site" evidence="10">
    <location>
        <position position="224"/>
    </location>
    <ligand>
        <name>Zn(2+)</name>
        <dbReference type="ChEBI" id="CHEBI:29105"/>
    </ligand>
</feature>
<dbReference type="Pfam" id="PF01406">
    <property type="entry name" value="tRNA-synt_1e"/>
    <property type="match status" value="1"/>
</dbReference>
<keyword evidence="10" id="KW-0963">Cytoplasm</keyword>
<protein>
    <recommendedName>
        <fullName evidence="10">Cysteine--tRNA ligase</fullName>
        <ecNumber evidence="10">6.1.1.16</ecNumber>
    </recommendedName>
    <alternativeName>
        <fullName evidence="10">Cysteinyl-tRNA synthetase</fullName>
        <shortName evidence="10">CysRS</shortName>
    </alternativeName>
</protein>
<organism evidence="13 14">
    <name type="scientific">Bradyrhizobium ontarionense</name>
    <dbReference type="NCBI Taxonomy" id="2898149"/>
    <lineage>
        <taxon>Bacteria</taxon>
        <taxon>Pseudomonadati</taxon>
        <taxon>Pseudomonadota</taxon>
        <taxon>Alphaproteobacteria</taxon>
        <taxon>Hyphomicrobiales</taxon>
        <taxon>Nitrobacteraceae</taxon>
        <taxon>Bradyrhizobium</taxon>
    </lineage>
</organism>
<feature type="domain" description="tRNA synthetases class I catalytic" evidence="11">
    <location>
        <begin position="16"/>
        <end position="334"/>
    </location>
</feature>
<feature type="domain" description="Cysteinyl-tRNA ligase anticodon binding" evidence="12">
    <location>
        <begin position="499"/>
        <end position="537"/>
    </location>
</feature>
<gene>
    <name evidence="10 13" type="primary">cysS</name>
    <name evidence="13" type="ORF">LQG66_00750</name>
</gene>
<feature type="binding site" evidence="10">
    <location>
        <position position="253"/>
    </location>
    <ligand>
        <name>Zn(2+)</name>
        <dbReference type="ChEBI" id="CHEBI:29105"/>
    </ligand>
</feature>
<evidence type="ECO:0000256" key="3">
    <source>
        <dbReference type="ARBA" id="ARBA00022598"/>
    </source>
</evidence>
<keyword evidence="14" id="KW-1185">Reference proteome</keyword>
<evidence type="ECO:0000256" key="10">
    <source>
        <dbReference type="HAMAP-Rule" id="MF_00041"/>
    </source>
</evidence>
<keyword evidence="8 10" id="KW-0648">Protein biosynthesis</keyword>
<evidence type="ECO:0000256" key="8">
    <source>
        <dbReference type="ARBA" id="ARBA00022917"/>
    </source>
</evidence>
<feature type="short sequence motif" description="'KMSKS' region" evidence="10">
    <location>
        <begin position="282"/>
        <end position="286"/>
    </location>
</feature>
<keyword evidence="3 10" id="KW-0436">Ligase</keyword>
<dbReference type="InterPro" id="IPR024909">
    <property type="entry name" value="Cys-tRNA/MSH_ligase"/>
</dbReference>
<feature type="short sequence motif" description="'HIGH' region" evidence="10">
    <location>
        <begin position="31"/>
        <end position="41"/>
    </location>
</feature>
<dbReference type="GO" id="GO:0004817">
    <property type="term" value="F:cysteine-tRNA ligase activity"/>
    <property type="evidence" value="ECO:0007669"/>
    <property type="project" value="UniProtKB-EC"/>
</dbReference>
<dbReference type="InterPro" id="IPR009080">
    <property type="entry name" value="tRNAsynth_Ia_anticodon-bd"/>
</dbReference>
<comment type="subcellular location">
    <subcellularLocation>
        <location evidence="10">Cytoplasm</location>
    </subcellularLocation>
</comment>
<evidence type="ECO:0000256" key="9">
    <source>
        <dbReference type="ARBA" id="ARBA00023146"/>
    </source>
</evidence>
<evidence type="ECO:0000256" key="2">
    <source>
        <dbReference type="ARBA" id="ARBA00011245"/>
    </source>
</evidence>
<keyword evidence="5 10" id="KW-0547">Nucleotide-binding</keyword>
<dbReference type="EMBL" id="CP088156">
    <property type="protein sequence ID" value="UFZ04885.1"/>
    <property type="molecule type" value="Genomic_DNA"/>
</dbReference>
<proteinExistence type="inferred from homology"/>
<accession>A0ABY3RBX6</accession>
<feature type="binding site" evidence="10">
    <location>
        <position position="249"/>
    </location>
    <ligand>
        <name>Zn(2+)</name>
        <dbReference type="ChEBI" id="CHEBI:29105"/>
    </ligand>
</feature>
<evidence type="ECO:0000313" key="13">
    <source>
        <dbReference type="EMBL" id="UFZ04885.1"/>
    </source>
</evidence>
<dbReference type="InterPro" id="IPR014729">
    <property type="entry name" value="Rossmann-like_a/b/a_fold"/>
</dbReference>
<evidence type="ECO:0000256" key="5">
    <source>
        <dbReference type="ARBA" id="ARBA00022741"/>
    </source>
</evidence>
<evidence type="ECO:0000256" key="1">
    <source>
        <dbReference type="ARBA" id="ARBA00005594"/>
    </source>
</evidence>
<sequence length="550" mass="61509">MDLRLYDTASREKRPFVPLDPGNVRMYVCGPTVYDFAHIGNARPVIVFDVLFRLLRHVYGKDHVTYVRNITDVDDKINARAARDFPGLPLNEAIRKVTEVTANQFYADAAALGCLEPTVQPRATDFVLPRADGKADMVTLIKQLIARGHAYEAGGEVLFDTRSMPDYGALSGRKLDEQLAGARVAVDAHKRNSADFVLWKQSSADEPGWDSPWGRGRPGWHIECSAMSAAYLGEVFDIHGGGLDLIFPHHENEIAQSRCAHGTSVMANYWLHNEFVQVEGAKMSKSLGNFVTIREILQGWRGREWAGNAVRLAMLSSHYRTPLDWSKERISEAEKEMAFVADHFSGLCANCFNNDLHSFSSWIETDVAAPLDEMLFHICDDLNTPAALAAIRSRYNNVGKDPYVASQVLSSLELLGVVDRRTILLNGFPILRGIYDPEAIKPMSLIGRRIQIALLNQASIPEEVSDFLQQLNIQVSLGPAGQLFLERKSEDVERDRKKIEHLIGERNAARARKDFAESDRIRDELASMGIVLKDRKGPDGKPVTTWEIAR</sequence>
<dbReference type="PANTHER" id="PTHR10890">
    <property type="entry name" value="CYSTEINYL-TRNA SYNTHETASE"/>
    <property type="match status" value="1"/>
</dbReference>
<reference evidence="13" key="1">
    <citation type="journal article" date="2024" name="Antonie Van Leeuwenhoek">
        <title>Bradyrhizobium ontarionense sp. nov., a novel bacterial symbiont isolated from Aeschynomene indica (Indian jointvetch), harbours photosynthesis, nitrogen fixation and nitrous oxide (N2O) reductase genes.</title>
        <authorList>
            <person name="Bromfield E.S.P."/>
            <person name="Cloutier S."/>
        </authorList>
    </citation>
    <scope>NUCLEOTIDE SEQUENCE</scope>
    <source>
        <strain evidence="13">A19</strain>
    </source>
</reference>
<comment type="similarity">
    <text evidence="1 10">Belongs to the class-I aminoacyl-tRNA synthetase family.</text>
</comment>
<name>A0ABY3RBX6_9BRAD</name>
<evidence type="ECO:0000259" key="12">
    <source>
        <dbReference type="Pfam" id="PF23493"/>
    </source>
</evidence>
<comment type="subunit">
    <text evidence="2 10">Monomer.</text>
</comment>
<dbReference type="SUPFAM" id="SSF52374">
    <property type="entry name" value="Nucleotidylyl transferase"/>
    <property type="match status" value="1"/>
</dbReference>
<comment type="catalytic activity">
    <reaction evidence="10">
        <text>tRNA(Cys) + L-cysteine + ATP = L-cysteinyl-tRNA(Cys) + AMP + diphosphate</text>
        <dbReference type="Rhea" id="RHEA:17773"/>
        <dbReference type="Rhea" id="RHEA-COMP:9661"/>
        <dbReference type="Rhea" id="RHEA-COMP:9679"/>
        <dbReference type="ChEBI" id="CHEBI:30616"/>
        <dbReference type="ChEBI" id="CHEBI:33019"/>
        <dbReference type="ChEBI" id="CHEBI:35235"/>
        <dbReference type="ChEBI" id="CHEBI:78442"/>
        <dbReference type="ChEBI" id="CHEBI:78517"/>
        <dbReference type="ChEBI" id="CHEBI:456215"/>
        <dbReference type="EC" id="6.1.1.16"/>
    </reaction>
</comment>
<dbReference type="SUPFAM" id="SSF47323">
    <property type="entry name" value="Anticodon-binding domain of a subclass of class I aminoacyl-tRNA synthetases"/>
    <property type="match status" value="1"/>
</dbReference>
<dbReference type="NCBIfam" id="TIGR00435">
    <property type="entry name" value="cysS"/>
    <property type="match status" value="1"/>
</dbReference>
<keyword evidence="9 10" id="KW-0030">Aminoacyl-tRNA synthetase</keyword>